<dbReference type="InterPro" id="IPR035414">
    <property type="entry name" value="Peptidase_M1_pepN_Ig-like"/>
</dbReference>
<dbReference type="InterPro" id="IPR037144">
    <property type="entry name" value="Peptidase_M1_pepN_C_sf"/>
</dbReference>
<dbReference type="EMBL" id="DWUQ01000158">
    <property type="protein sequence ID" value="HJD44903.1"/>
    <property type="molecule type" value="Genomic_DNA"/>
</dbReference>
<keyword evidence="7" id="KW-0645">Protease</keyword>
<evidence type="ECO:0000256" key="1">
    <source>
        <dbReference type="ARBA" id="ARBA00000098"/>
    </source>
</evidence>
<dbReference type="SUPFAM" id="SSF63737">
    <property type="entry name" value="Leukotriene A4 hydrolase N-terminal domain"/>
    <property type="match status" value="1"/>
</dbReference>
<evidence type="ECO:0000259" key="13">
    <source>
        <dbReference type="Pfam" id="PF01433"/>
    </source>
</evidence>
<evidence type="ECO:0000256" key="8">
    <source>
        <dbReference type="ARBA" id="ARBA00022723"/>
    </source>
</evidence>
<evidence type="ECO:0000256" key="9">
    <source>
        <dbReference type="ARBA" id="ARBA00022801"/>
    </source>
</evidence>
<dbReference type="PANTHER" id="PTHR46322:SF1">
    <property type="entry name" value="PUROMYCIN-SENSITIVE AMINOPEPTIDASE"/>
    <property type="match status" value="1"/>
</dbReference>
<comment type="caution">
    <text evidence="17">The sequence shown here is derived from an EMBL/GenBank/DDBJ whole genome shotgun (WGS) entry which is preliminary data.</text>
</comment>
<keyword evidence="8" id="KW-0479">Metal-binding</keyword>
<dbReference type="EC" id="3.4.11.2" evidence="4 12"/>
<dbReference type="Gene3D" id="3.30.2010.30">
    <property type="match status" value="1"/>
</dbReference>
<evidence type="ECO:0000256" key="6">
    <source>
        <dbReference type="ARBA" id="ARBA00022438"/>
    </source>
</evidence>
<evidence type="ECO:0000256" key="2">
    <source>
        <dbReference type="ARBA" id="ARBA00001947"/>
    </source>
</evidence>
<dbReference type="InterPro" id="IPR024601">
    <property type="entry name" value="Peptidase_M1_pepN_C"/>
</dbReference>
<dbReference type="Gene3D" id="1.25.50.10">
    <property type="entry name" value="Peptidase M1, alanyl aminopeptidase, C-terminal domain"/>
    <property type="match status" value="1"/>
</dbReference>
<dbReference type="Gene3D" id="2.60.40.1840">
    <property type="match status" value="1"/>
</dbReference>
<keyword evidence="10" id="KW-0862">Zinc</keyword>
<dbReference type="FunFam" id="3.30.2010.30:FF:000002">
    <property type="entry name" value="Putative aminopeptidase N"/>
    <property type="match status" value="1"/>
</dbReference>
<dbReference type="Proteomes" id="UP000823889">
    <property type="component" value="Unassembled WGS sequence"/>
</dbReference>
<evidence type="ECO:0000256" key="11">
    <source>
        <dbReference type="ARBA" id="ARBA00023049"/>
    </source>
</evidence>
<evidence type="ECO:0000259" key="15">
    <source>
        <dbReference type="Pfam" id="PF17432"/>
    </source>
</evidence>
<evidence type="ECO:0000256" key="7">
    <source>
        <dbReference type="ARBA" id="ARBA00022670"/>
    </source>
</evidence>
<dbReference type="InterPro" id="IPR014782">
    <property type="entry name" value="Peptidase_M1_dom"/>
</dbReference>
<evidence type="ECO:0000256" key="5">
    <source>
        <dbReference type="ARBA" id="ARBA00015611"/>
    </source>
</evidence>
<dbReference type="InterPro" id="IPR045357">
    <property type="entry name" value="Aminopeptidase_N-like_N"/>
</dbReference>
<dbReference type="CDD" id="cd09600">
    <property type="entry name" value="M1_APN"/>
    <property type="match status" value="1"/>
</dbReference>
<keyword evidence="9 17" id="KW-0378">Hydrolase</keyword>
<dbReference type="InterPro" id="IPR042097">
    <property type="entry name" value="Aminopeptidase_N-like_N_sf"/>
</dbReference>
<protein>
    <recommendedName>
        <fullName evidence="5 12">Aminopeptidase N</fullName>
        <ecNumber evidence="4 12">3.4.11.2</ecNumber>
    </recommendedName>
</protein>
<name>A0A9D2RKL9_9BURK</name>
<dbReference type="InterPro" id="IPR001930">
    <property type="entry name" value="Peptidase_M1"/>
</dbReference>
<evidence type="ECO:0000256" key="10">
    <source>
        <dbReference type="ARBA" id="ARBA00022833"/>
    </source>
</evidence>
<keyword evidence="11" id="KW-0482">Metalloprotease</keyword>
<evidence type="ECO:0000256" key="4">
    <source>
        <dbReference type="ARBA" id="ARBA00012564"/>
    </source>
</evidence>
<gene>
    <name evidence="17" type="primary">pepN</name>
    <name evidence="17" type="ORF">H9906_07745</name>
</gene>
<dbReference type="SUPFAM" id="SSF55486">
    <property type="entry name" value="Metalloproteases ('zincins'), catalytic domain"/>
    <property type="match status" value="1"/>
</dbReference>
<accession>A0A9D2RKL9</accession>
<comment type="catalytic activity">
    <reaction evidence="1">
        <text>Release of an N-terminal amino acid, Xaa-|-Yaa- from a peptide, amide or arylamide. Xaa is preferably Ala, but may be most amino acids including Pro (slow action). When a terminal hydrophobic residue is followed by a prolyl residue, the two may be released as an intact Xaa-Pro dipeptide.</text>
        <dbReference type="EC" id="3.4.11.2"/>
    </reaction>
</comment>
<feature type="domain" description="Peptidase M1 alanyl aminopeptidase C-terminal" evidence="15">
    <location>
        <begin position="573"/>
        <end position="893"/>
    </location>
</feature>
<dbReference type="GO" id="GO:0006508">
    <property type="term" value="P:proteolysis"/>
    <property type="evidence" value="ECO:0007669"/>
    <property type="project" value="UniProtKB-UniRule"/>
</dbReference>
<evidence type="ECO:0000313" key="18">
    <source>
        <dbReference type="Proteomes" id="UP000823889"/>
    </source>
</evidence>
<dbReference type="Gene3D" id="2.60.40.1730">
    <property type="entry name" value="tricorn interacting facor f3 domain"/>
    <property type="match status" value="1"/>
</dbReference>
<dbReference type="InterPro" id="IPR038438">
    <property type="entry name" value="PepN_Ig-like_sf"/>
</dbReference>
<comment type="cofactor">
    <cofactor evidence="2">
        <name>Zn(2+)</name>
        <dbReference type="ChEBI" id="CHEBI:29105"/>
    </cofactor>
</comment>
<dbReference type="GO" id="GO:0008237">
    <property type="term" value="F:metallopeptidase activity"/>
    <property type="evidence" value="ECO:0007669"/>
    <property type="project" value="UniProtKB-UniRule"/>
</dbReference>
<reference evidence="17" key="1">
    <citation type="journal article" date="2021" name="PeerJ">
        <title>Extensive microbial diversity within the chicken gut microbiome revealed by metagenomics and culture.</title>
        <authorList>
            <person name="Gilroy R."/>
            <person name="Ravi A."/>
            <person name="Getino M."/>
            <person name="Pursley I."/>
            <person name="Horton D.L."/>
            <person name="Alikhan N.F."/>
            <person name="Baker D."/>
            <person name="Gharbi K."/>
            <person name="Hall N."/>
            <person name="Watson M."/>
            <person name="Adriaenssens E.M."/>
            <person name="Foster-Nyarko E."/>
            <person name="Jarju S."/>
            <person name="Secka A."/>
            <person name="Antonio M."/>
            <person name="Oren A."/>
            <person name="Chaudhuri R.R."/>
            <person name="La Ragione R."/>
            <person name="Hildebrand F."/>
            <person name="Pallen M.J."/>
        </authorList>
    </citation>
    <scope>NUCLEOTIDE SEQUENCE</scope>
    <source>
        <strain evidence="17">9264</strain>
    </source>
</reference>
<feature type="domain" description="Peptidase M1 membrane alanine aminopeptidase" evidence="13">
    <location>
        <begin position="228"/>
        <end position="444"/>
    </location>
</feature>
<dbReference type="Pfam" id="PF17432">
    <property type="entry name" value="DUF3458_C"/>
    <property type="match status" value="1"/>
</dbReference>
<sequence>MTASPTVTTYRLDWQPYPYRINQLHLSLQLDPLRTTVQSRFSVSRLTEQAEPLVLQGEELELLSVSVNGQTWEPSQYELTEAELRLPLTERHNDIEIRNHCHPQANTSLMGLYVSGPHLFTQCEPEGFRRITWFADRPDVLTTYTVRLEADQTAYPLLLSNGNLIHTESLPDQRHAAVWEDPFPKPAYLFAIVAGDFDCRETILQTQSGRDVLLQVYSDRGDYDKTQWAMESLIKALRWDEQRFNLELDLDRYMIVAARDFNMGAMENKGLNVFNSAYVLAQPKSTTDQSYRDIEAVIGHEYFHNWSGNRVTCRDWFQLSLKEGLTVFREQEFSADSMAQGLNADIADSARAVKRMDDVSTLRLAQFPEDAGPMAHPIRPESYEEISNFYTATIYEKGAEVIRMLHSLLGEDLFQAALADYFKRFDGQAITCDDFLQVLDEHYQTHNPDQSLAQFAYWYQQAGTPTVHVQTTYDRVTQRYTLTLSQDNPPVGIEPKDQPKPALLIPFKMALLDQTGQALTVQLGDRSQHEFLLLFTEPQQSWVFEQVPSEPVLSALRDFSAPVKLTLQYEPSTLLLLAQHDTNAFNRWEAMQCLARLAIAELMQSAEPDLASLPAVQALETAWQSVLMDPSASALFKSRALRLPPVRELYTLRSPIEPLHLFQVRKKLETHLGQQLQATWQHCYQALYQPSASFNPDAVSAGQRALQNLALNYLCATQRTEAFTLAEQQYHAAQNMTESLGALQALVTHYPEHLTGQLRSHFYEIWQHNPLVIDHWFALQATAPTTTVQSVRALMLHPAFNLLNPNRARALIFRFCAGNPVAAHSSEGYDFWAEQVLALDQHNPEIAARLARTYDNWAQYAEPHRQQLQQCLSTVQQQARSVNVIEIITKALNS</sequence>
<dbReference type="PANTHER" id="PTHR46322">
    <property type="entry name" value="PUROMYCIN-SENSITIVE AMINOPEPTIDASE"/>
    <property type="match status" value="1"/>
</dbReference>
<organism evidence="17 18">
    <name type="scientific">Candidatus Paenalcaligenes intestinipullorum</name>
    <dbReference type="NCBI Taxonomy" id="2838718"/>
    <lineage>
        <taxon>Bacteria</taxon>
        <taxon>Pseudomonadati</taxon>
        <taxon>Pseudomonadota</taxon>
        <taxon>Betaproteobacteria</taxon>
        <taxon>Burkholderiales</taxon>
        <taxon>Alcaligenaceae</taxon>
        <taxon>Paenalcaligenes</taxon>
    </lineage>
</organism>
<dbReference type="AlphaFoldDB" id="A0A9D2RKL9"/>
<evidence type="ECO:0000256" key="3">
    <source>
        <dbReference type="ARBA" id="ARBA00010136"/>
    </source>
</evidence>
<dbReference type="GO" id="GO:0016285">
    <property type="term" value="F:alanyl aminopeptidase activity"/>
    <property type="evidence" value="ECO:0007669"/>
    <property type="project" value="UniProtKB-EC"/>
</dbReference>
<dbReference type="NCBIfam" id="TIGR02414">
    <property type="entry name" value="pepN_proteo"/>
    <property type="match status" value="1"/>
</dbReference>
<proteinExistence type="inferred from homology"/>
<dbReference type="PRINTS" id="PR00756">
    <property type="entry name" value="ALADIPTASE"/>
</dbReference>
<comment type="similarity">
    <text evidence="3">Belongs to the peptidase M1 family.</text>
</comment>
<dbReference type="GO" id="GO:0008270">
    <property type="term" value="F:zinc ion binding"/>
    <property type="evidence" value="ECO:0007669"/>
    <property type="project" value="InterPro"/>
</dbReference>
<keyword evidence="6 17" id="KW-0031">Aminopeptidase</keyword>
<dbReference type="Gene3D" id="1.10.390.10">
    <property type="entry name" value="Neutral Protease Domain 2"/>
    <property type="match status" value="1"/>
</dbReference>
<dbReference type="Pfam" id="PF17900">
    <property type="entry name" value="Peptidase_M1_N"/>
    <property type="match status" value="1"/>
</dbReference>
<dbReference type="InterPro" id="IPR012779">
    <property type="entry name" value="Peptidase_M1_pepN"/>
</dbReference>
<evidence type="ECO:0000313" key="17">
    <source>
        <dbReference type="EMBL" id="HJD44903.1"/>
    </source>
</evidence>
<reference evidence="17" key="2">
    <citation type="submission" date="2021-04" db="EMBL/GenBank/DDBJ databases">
        <authorList>
            <person name="Gilroy R."/>
        </authorList>
    </citation>
    <scope>NUCLEOTIDE SEQUENCE</scope>
    <source>
        <strain evidence="17">9264</strain>
    </source>
</reference>
<feature type="domain" description="Aminopeptidase N-like N-terminal" evidence="16">
    <location>
        <begin position="26"/>
        <end position="189"/>
    </location>
</feature>
<evidence type="ECO:0000259" key="14">
    <source>
        <dbReference type="Pfam" id="PF11940"/>
    </source>
</evidence>
<dbReference type="InterPro" id="IPR027268">
    <property type="entry name" value="Peptidase_M4/M1_CTD_sf"/>
</dbReference>
<evidence type="ECO:0000256" key="12">
    <source>
        <dbReference type="NCBIfam" id="TIGR02414"/>
    </source>
</evidence>
<feature type="domain" description="Peptidase M1 alanyl aminopeptidase Ig-like fold" evidence="14">
    <location>
        <begin position="463"/>
        <end position="566"/>
    </location>
</feature>
<dbReference type="Pfam" id="PF11940">
    <property type="entry name" value="DUF3458"/>
    <property type="match status" value="1"/>
</dbReference>
<dbReference type="Pfam" id="PF01433">
    <property type="entry name" value="Peptidase_M1"/>
    <property type="match status" value="1"/>
</dbReference>
<evidence type="ECO:0000259" key="16">
    <source>
        <dbReference type="Pfam" id="PF17900"/>
    </source>
</evidence>